<evidence type="ECO:0000313" key="2">
    <source>
        <dbReference type="EMBL" id="SMP26500.1"/>
    </source>
</evidence>
<dbReference type="SUPFAM" id="SSF81901">
    <property type="entry name" value="HCP-like"/>
    <property type="match status" value="1"/>
</dbReference>
<dbReference type="PANTHER" id="PTHR11102:SF160">
    <property type="entry name" value="ERAD-ASSOCIATED E3 UBIQUITIN-PROTEIN LIGASE COMPONENT HRD3"/>
    <property type="match status" value="1"/>
</dbReference>
<comment type="caution">
    <text evidence="2">The sequence shown here is derived from an EMBL/GenBank/DDBJ whole genome shotgun (WGS) entry which is preliminary data.</text>
</comment>
<dbReference type="RefSeq" id="WP_283426661.1">
    <property type="nucleotide sequence ID" value="NZ_FXTY01000005.1"/>
</dbReference>
<dbReference type="Gene3D" id="1.25.40.10">
    <property type="entry name" value="Tetratricopeptide repeat domain"/>
    <property type="match status" value="1"/>
</dbReference>
<keyword evidence="3" id="KW-1185">Reference proteome</keyword>
<dbReference type="InterPro" id="IPR011990">
    <property type="entry name" value="TPR-like_helical_dom_sf"/>
</dbReference>
<dbReference type="InterPro" id="IPR050767">
    <property type="entry name" value="Sel1_AlgK"/>
</dbReference>
<gene>
    <name evidence="2" type="ORF">SAMN06265373_105255</name>
</gene>
<dbReference type="EMBL" id="FXTY01000005">
    <property type="protein sequence ID" value="SMP26500.1"/>
    <property type="molecule type" value="Genomic_DNA"/>
</dbReference>
<organism evidence="2 3">
    <name type="scientific">Shimia sagamensis</name>
    <dbReference type="NCBI Taxonomy" id="1566352"/>
    <lineage>
        <taxon>Bacteria</taxon>
        <taxon>Pseudomonadati</taxon>
        <taxon>Pseudomonadota</taxon>
        <taxon>Alphaproteobacteria</taxon>
        <taxon>Rhodobacterales</taxon>
        <taxon>Roseobacteraceae</taxon>
    </lineage>
</organism>
<protein>
    <submittedName>
        <fullName evidence="2">TPR repeat</fullName>
    </submittedName>
</protein>
<reference evidence="2 3" key="1">
    <citation type="submission" date="2017-05" db="EMBL/GenBank/DDBJ databases">
        <authorList>
            <person name="Varghese N."/>
            <person name="Submissions S."/>
        </authorList>
    </citation>
    <scope>NUCLEOTIDE SEQUENCE [LARGE SCALE GENOMIC DNA]</scope>
    <source>
        <strain evidence="2 3">DSM 29734</strain>
    </source>
</reference>
<sequence>MTTPVGAQTADATELAFWESVGSSGNLELLQAYLAAYPEGSFVALAQIMIADLGGTVNPPPVEKTAVVPTTETPSQSPSADLLAIGDRCEELAAHPNDEASNFPGLTSSGIAQHVDAAIDACLRATEIGDPRYHFALGRAYYVNKDPANNEKHFRIAADKGHVLGTYWLAMGYIFGDFGTPQDWPKAARLLERPSQQDHGHSLLFLGQYYAFHAKESGLRSKAIPLFERAGELGRADAYGHLGYMYETGIGVHKDQLLAQIHYEMSIALGGADARTAKFYYARMYFSEIEKKSSGLSYMYVGSFRRERQKMLGYLKDSASVFKEAYDIQVTETARFYHDVVKFSVDQFELNPDQTPEHLKLEVENAFNLRSELLSDLRRALLAREATPPQIHEVLPTKHGGRPQNDPRHNIQYRPNPPGRAPQNCID</sequence>
<evidence type="ECO:0000256" key="1">
    <source>
        <dbReference type="SAM" id="MobiDB-lite"/>
    </source>
</evidence>
<dbReference type="SMART" id="SM00671">
    <property type="entry name" value="SEL1"/>
    <property type="match status" value="3"/>
</dbReference>
<accession>A0ABY1P5L0</accession>
<dbReference type="PANTHER" id="PTHR11102">
    <property type="entry name" value="SEL-1-LIKE PROTEIN"/>
    <property type="match status" value="1"/>
</dbReference>
<proteinExistence type="predicted"/>
<dbReference type="InterPro" id="IPR006597">
    <property type="entry name" value="Sel1-like"/>
</dbReference>
<evidence type="ECO:0000313" key="3">
    <source>
        <dbReference type="Proteomes" id="UP001157961"/>
    </source>
</evidence>
<name>A0ABY1P5L0_9RHOB</name>
<feature type="region of interest" description="Disordered" evidence="1">
    <location>
        <begin position="388"/>
        <end position="427"/>
    </location>
</feature>
<dbReference type="Proteomes" id="UP001157961">
    <property type="component" value="Unassembled WGS sequence"/>
</dbReference>